<dbReference type="Proteomes" id="UP001215827">
    <property type="component" value="Chromosome"/>
</dbReference>
<feature type="transmembrane region" description="Helical" evidence="3">
    <location>
        <begin position="260"/>
        <end position="281"/>
    </location>
</feature>
<keyword evidence="3" id="KW-0472">Membrane</keyword>
<evidence type="ECO:0000256" key="2">
    <source>
        <dbReference type="PROSITE-ProRule" id="PRU01091"/>
    </source>
</evidence>
<name>A0ABY8FMP2_9SPHN</name>
<dbReference type="SUPFAM" id="SSF46894">
    <property type="entry name" value="C-terminal effector domain of the bipartite response regulators"/>
    <property type="match status" value="1"/>
</dbReference>
<feature type="transmembrane region" description="Helical" evidence="3">
    <location>
        <begin position="155"/>
        <end position="179"/>
    </location>
</feature>
<keyword evidence="3" id="KW-0812">Transmembrane</keyword>
<keyword evidence="1 2" id="KW-0238">DNA-binding</keyword>
<dbReference type="Pfam" id="PF00486">
    <property type="entry name" value="Trans_reg_C"/>
    <property type="match status" value="1"/>
</dbReference>
<dbReference type="SMART" id="SM00862">
    <property type="entry name" value="Trans_reg_C"/>
    <property type="match status" value="1"/>
</dbReference>
<dbReference type="EMBL" id="CP121106">
    <property type="protein sequence ID" value="WFL76042.1"/>
    <property type="molecule type" value="Genomic_DNA"/>
</dbReference>
<sequence length="343" mass="34967">MDLQPTVLHFAEFELDLANRQLRRGAEVVELGNRYFDALALLAAHPGELISKDRFMGEVWRGIPVTDEALTQCIRSLRRSLGDTPGSPRFIQTVPKHGYRFVAAVKDHAAEEAANEVDDLASTGGRIAGAATMGGAAAGAIGGVFYGIMATQGGFGSIATVVILTIALAVLGASAIGVGMGAAAAWRGPGYLALTLGGGAGGLAVGALGQVLAQSGISAVTGIELSSVTGMGEGAALGVAAGLMTAAACRLAWGRMTHVLATALFGAGVGAAVVLSGGKLFGRSLAEIEASFPASRIAVGELGPLFGEDSFYMFSQLGTAMMEGALYVTCISWAVQRVLRHSR</sequence>
<feature type="transmembrane region" description="Helical" evidence="3">
    <location>
        <begin position="311"/>
        <end position="335"/>
    </location>
</feature>
<feature type="transmembrane region" description="Helical" evidence="3">
    <location>
        <begin position="191"/>
        <end position="214"/>
    </location>
</feature>
<evidence type="ECO:0000313" key="5">
    <source>
        <dbReference type="EMBL" id="WFL76042.1"/>
    </source>
</evidence>
<dbReference type="CDD" id="cd00383">
    <property type="entry name" value="trans_reg_C"/>
    <property type="match status" value="1"/>
</dbReference>
<organism evidence="5 6">
    <name type="scientific">Altererythrobacter arenosus</name>
    <dbReference type="NCBI Taxonomy" id="3032592"/>
    <lineage>
        <taxon>Bacteria</taxon>
        <taxon>Pseudomonadati</taxon>
        <taxon>Pseudomonadota</taxon>
        <taxon>Alphaproteobacteria</taxon>
        <taxon>Sphingomonadales</taxon>
        <taxon>Erythrobacteraceae</taxon>
        <taxon>Altererythrobacter</taxon>
    </lineage>
</organism>
<dbReference type="InterPro" id="IPR016032">
    <property type="entry name" value="Sig_transdc_resp-reg_C-effctor"/>
</dbReference>
<evidence type="ECO:0000256" key="1">
    <source>
        <dbReference type="ARBA" id="ARBA00023125"/>
    </source>
</evidence>
<feature type="transmembrane region" description="Helical" evidence="3">
    <location>
        <begin position="127"/>
        <end position="149"/>
    </location>
</feature>
<dbReference type="InterPro" id="IPR001867">
    <property type="entry name" value="OmpR/PhoB-type_DNA-bd"/>
</dbReference>
<reference evidence="5 6" key="1">
    <citation type="submission" date="2023-03" db="EMBL/GenBank/DDBJ databases">
        <title>Altererythrobacter sp. CAU 1644 isolated from sand.</title>
        <authorList>
            <person name="Kim W."/>
        </authorList>
    </citation>
    <scope>NUCLEOTIDE SEQUENCE [LARGE SCALE GENOMIC DNA]</scope>
    <source>
        <strain evidence="5 6">CAU 1644</strain>
    </source>
</reference>
<evidence type="ECO:0000259" key="4">
    <source>
        <dbReference type="PROSITE" id="PS51755"/>
    </source>
</evidence>
<proteinExistence type="predicted"/>
<keyword evidence="6" id="KW-1185">Reference proteome</keyword>
<evidence type="ECO:0000256" key="3">
    <source>
        <dbReference type="SAM" id="Phobius"/>
    </source>
</evidence>
<dbReference type="RefSeq" id="WP_278014808.1">
    <property type="nucleotide sequence ID" value="NZ_CP121106.1"/>
</dbReference>
<protein>
    <submittedName>
        <fullName evidence="5">Transcriptional regulator</fullName>
    </submittedName>
</protein>
<dbReference type="PROSITE" id="PS51755">
    <property type="entry name" value="OMPR_PHOB"/>
    <property type="match status" value="1"/>
</dbReference>
<dbReference type="Gene3D" id="1.10.10.10">
    <property type="entry name" value="Winged helix-like DNA-binding domain superfamily/Winged helix DNA-binding domain"/>
    <property type="match status" value="1"/>
</dbReference>
<accession>A0ABY8FMP2</accession>
<dbReference type="InterPro" id="IPR036388">
    <property type="entry name" value="WH-like_DNA-bd_sf"/>
</dbReference>
<feature type="transmembrane region" description="Helical" evidence="3">
    <location>
        <begin position="234"/>
        <end position="253"/>
    </location>
</feature>
<evidence type="ECO:0000313" key="6">
    <source>
        <dbReference type="Proteomes" id="UP001215827"/>
    </source>
</evidence>
<feature type="DNA-binding region" description="OmpR/PhoB-type" evidence="2">
    <location>
        <begin position="5"/>
        <end position="103"/>
    </location>
</feature>
<gene>
    <name evidence="5" type="ORF">P7228_08470</name>
</gene>
<keyword evidence="3" id="KW-1133">Transmembrane helix</keyword>
<feature type="domain" description="OmpR/PhoB-type" evidence="4">
    <location>
        <begin position="5"/>
        <end position="103"/>
    </location>
</feature>